<evidence type="ECO:0000313" key="2">
    <source>
        <dbReference type="Proteomes" id="UP000295781"/>
    </source>
</evidence>
<gene>
    <name evidence="1" type="ORF">SOCEGT47_074750</name>
</gene>
<dbReference type="Gene3D" id="1.10.150.20">
    <property type="entry name" value="5' to 3' exonuclease, C-terminal subdomain"/>
    <property type="match status" value="1"/>
</dbReference>
<dbReference type="EMBL" id="CP012670">
    <property type="protein sequence ID" value="AUX26905.1"/>
    <property type="molecule type" value="Genomic_DNA"/>
</dbReference>
<dbReference type="Proteomes" id="UP000295781">
    <property type="component" value="Chromosome"/>
</dbReference>
<dbReference type="Pfam" id="PF11731">
    <property type="entry name" value="Cdd1"/>
    <property type="match status" value="1"/>
</dbReference>
<reference evidence="1 2" key="1">
    <citation type="submission" date="2015-09" db="EMBL/GenBank/DDBJ databases">
        <title>Sorangium comparison.</title>
        <authorList>
            <person name="Zaburannyi N."/>
            <person name="Bunk B."/>
            <person name="Overmann J."/>
            <person name="Mueller R."/>
        </authorList>
    </citation>
    <scope>NUCLEOTIDE SEQUENCE [LARGE SCALE GENOMIC DNA]</scope>
    <source>
        <strain evidence="1 2">So ceGT47</strain>
    </source>
</reference>
<accession>A0A4P2QB85</accession>
<proteinExistence type="predicted"/>
<evidence type="ECO:0000313" key="1">
    <source>
        <dbReference type="EMBL" id="AUX26905.1"/>
    </source>
</evidence>
<protein>
    <recommendedName>
        <fullName evidence="3">Mitomycin resistance protein</fullName>
    </recommendedName>
</protein>
<sequence length="81" mass="9227">MVSVGPATIRDLHVLGITTIDELAKRDAKQLYEELCAVTGARHDPCCEDVFRAAIAQARDPDLPAEQRRWWYWSRKRKSGS</sequence>
<organism evidence="1 2">
    <name type="scientific">Sorangium cellulosum</name>
    <name type="common">Polyangium cellulosum</name>
    <dbReference type="NCBI Taxonomy" id="56"/>
    <lineage>
        <taxon>Bacteria</taxon>
        <taxon>Pseudomonadati</taxon>
        <taxon>Myxococcota</taxon>
        <taxon>Polyangia</taxon>
        <taxon>Polyangiales</taxon>
        <taxon>Polyangiaceae</taxon>
        <taxon>Sorangium</taxon>
    </lineage>
</organism>
<dbReference type="InterPro" id="IPR021725">
    <property type="entry name" value="Cdd1"/>
</dbReference>
<dbReference type="AlphaFoldDB" id="A0A4P2QB85"/>
<evidence type="ECO:0008006" key="3">
    <source>
        <dbReference type="Google" id="ProtNLM"/>
    </source>
</evidence>
<name>A0A4P2QB85_SORCE</name>